<dbReference type="EnsemblPlants" id="OPUNC06G01400.1">
    <property type="protein sequence ID" value="OPUNC06G01400.1"/>
    <property type="gene ID" value="OPUNC06G01400"/>
</dbReference>
<dbReference type="Proteomes" id="UP000026962">
    <property type="component" value="Chromosome 6"/>
</dbReference>
<organism evidence="2">
    <name type="scientific">Oryza punctata</name>
    <name type="common">Red rice</name>
    <dbReference type="NCBI Taxonomy" id="4537"/>
    <lineage>
        <taxon>Eukaryota</taxon>
        <taxon>Viridiplantae</taxon>
        <taxon>Streptophyta</taxon>
        <taxon>Embryophyta</taxon>
        <taxon>Tracheophyta</taxon>
        <taxon>Spermatophyta</taxon>
        <taxon>Magnoliopsida</taxon>
        <taxon>Liliopsida</taxon>
        <taxon>Poales</taxon>
        <taxon>Poaceae</taxon>
        <taxon>BOP clade</taxon>
        <taxon>Oryzoideae</taxon>
        <taxon>Oryzeae</taxon>
        <taxon>Oryzinae</taxon>
        <taxon>Oryza</taxon>
    </lineage>
</organism>
<name>A0A0E0L777_ORYPU</name>
<dbReference type="PANTHER" id="PTHR34190:SF9">
    <property type="entry name" value="BZIP DOMAIN-CONTAINING PROTEIN"/>
    <property type="match status" value="1"/>
</dbReference>
<dbReference type="eggNOG" id="ENOG502R5XJ">
    <property type="taxonomic scope" value="Eukaryota"/>
</dbReference>
<evidence type="ECO:0000256" key="1">
    <source>
        <dbReference type="SAM" id="MobiDB-lite"/>
    </source>
</evidence>
<protein>
    <submittedName>
        <fullName evidence="2">Uncharacterized protein</fullName>
    </submittedName>
</protein>
<evidence type="ECO:0000313" key="3">
    <source>
        <dbReference type="Proteomes" id="UP000026962"/>
    </source>
</evidence>
<dbReference type="Gramene" id="OPUNC06G01400.1">
    <property type="protein sequence ID" value="OPUNC06G01400.1"/>
    <property type="gene ID" value="OPUNC06G01400"/>
</dbReference>
<dbReference type="AlphaFoldDB" id="A0A0E0L777"/>
<reference evidence="2" key="2">
    <citation type="submission" date="2018-05" db="EMBL/GenBank/DDBJ databases">
        <title>OpunRS2 (Oryza punctata Reference Sequence Version 2).</title>
        <authorList>
            <person name="Zhang J."/>
            <person name="Kudrna D."/>
            <person name="Lee S."/>
            <person name="Talag J."/>
            <person name="Welchert J."/>
            <person name="Wing R.A."/>
        </authorList>
    </citation>
    <scope>NUCLEOTIDE SEQUENCE [LARGE SCALE GENOMIC DNA]</scope>
</reference>
<proteinExistence type="predicted"/>
<sequence length="202" mass="22011">MADVLLGSERRVLISASALPPPESLLGRLDQLDLRLRQLEEQRRAKADDDDGGGGGGDRGPAAHHQHTKSMPSALQHVQVKGSLMDRLNLLESRIRQLSCELDVAAAGGSNAPAAARPAEDRAWSEQPLPEPCKDQAPVCAADAGGGGAHFLYKGARQLHRTKPNTSTKQNLKEAKCACEKEKRKAEERWKPARRRWFNVGC</sequence>
<reference evidence="2" key="1">
    <citation type="submission" date="2015-04" db="UniProtKB">
        <authorList>
            <consortium name="EnsemblPlants"/>
        </authorList>
    </citation>
    <scope>IDENTIFICATION</scope>
</reference>
<dbReference type="HOGENOM" id="CLU_095862_0_0_1"/>
<keyword evidence="3" id="KW-1185">Reference proteome</keyword>
<evidence type="ECO:0000313" key="2">
    <source>
        <dbReference type="EnsemblPlants" id="OPUNC06G01400.1"/>
    </source>
</evidence>
<feature type="region of interest" description="Disordered" evidence="1">
    <location>
        <begin position="40"/>
        <end position="73"/>
    </location>
</feature>
<accession>A0A0E0L777</accession>
<dbReference type="OMA" id="AHHQHSK"/>
<dbReference type="PANTHER" id="PTHR34190">
    <property type="entry name" value="EXPRESSED PROTEIN"/>
    <property type="match status" value="1"/>
</dbReference>